<sequence>MRPLQLTLFVLLVGFVSGCAVEENTLPGEPGEFTVIGETIPRDASECGRRTIIGARGTWEDRVAITDFTINEIIDRSCLDISYGGFGCSSEEILAFMVSNGWRGGDNSLLVVEATLRTKQLSSQPTCETYLERRDTFDMNQLIGRENTQLTIGDTTVIIKQ</sequence>
<evidence type="ECO:0000313" key="2">
    <source>
        <dbReference type="EMBL" id="NJC25513.1"/>
    </source>
</evidence>
<keyword evidence="1" id="KW-0732">Signal</keyword>
<evidence type="ECO:0000313" key="3">
    <source>
        <dbReference type="Proteomes" id="UP000770785"/>
    </source>
</evidence>
<gene>
    <name evidence="2" type="ORF">GGR27_000994</name>
</gene>
<keyword evidence="3" id="KW-1185">Reference proteome</keyword>
<feature type="chain" id="PRO_5046050013" description="Lipoprotein" evidence="1">
    <location>
        <begin position="23"/>
        <end position="161"/>
    </location>
</feature>
<feature type="signal peptide" evidence="1">
    <location>
        <begin position="1"/>
        <end position="22"/>
    </location>
</feature>
<dbReference type="PROSITE" id="PS51257">
    <property type="entry name" value="PROKAR_LIPOPROTEIN"/>
    <property type="match status" value="1"/>
</dbReference>
<organism evidence="2 3">
    <name type="scientific">Neolewinella antarctica</name>
    <dbReference type="NCBI Taxonomy" id="442734"/>
    <lineage>
        <taxon>Bacteria</taxon>
        <taxon>Pseudomonadati</taxon>
        <taxon>Bacteroidota</taxon>
        <taxon>Saprospiria</taxon>
        <taxon>Saprospirales</taxon>
        <taxon>Lewinellaceae</taxon>
        <taxon>Neolewinella</taxon>
    </lineage>
</organism>
<dbReference type="RefSeq" id="WP_168036261.1">
    <property type="nucleotide sequence ID" value="NZ_JAATJH010000001.1"/>
</dbReference>
<evidence type="ECO:0008006" key="4">
    <source>
        <dbReference type="Google" id="ProtNLM"/>
    </source>
</evidence>
<proteinExistence type="predicted"/>
<accession>A0ABX0X950</accession>
<evidence type="ECO:0000256" key="1">
    <source>
        <dbReference type="SAM" id="SignalP"/>
    </source>
</evidence>
<dbReference type="Proteomes" id="UP000770785">
    <property type="component" value="Unassembled WGS sequence"/>
</dbReference>
<name>A0ABX0X950_9BACT</name>
<comment type="caution">
    <text evidence="2">The sequence shown here is derived from an EMBL/GenBank/DDBJ whole genome shotgun (WGS) entry which is preliminary data.</text>
</comment>
<reference evidence="2 3" key="1">
    <citation type="submission" date="2020-03" db="EMBL/GenBank/DDBJ databases">
        <title>Genomic Encyclopedia of Type Strains, Phase IV (KMG-IV): sequencing the most valuable type-strain genomes for metagenomic binning, comparative biology and taxonomic classification.</title>
        <authorList>
            <person name="Goeker M."/>
        </authorList>
    </citation>
    <scope>NUCLEOTIDE SEQUENCE [LARGE SCALE GENOMIC DNA]</scope>
    <source>
        <strain evidence="2 3">DSM 105096</strain>
    </source>
</reference>
<protein>
    <recommendedName>
        <fullName evidence="4">Lipoprotein</fullName>
    </recommendedName>
</protein>
<dbReference type="EMBL" id="JAATJH010000001">
    <property type="protein sequence ID" value="NJC25513.1"/>
    <property type="molecule type" value="Genomic_DNA"/>
</dbReference>